<evidence type="ECO:0000313" key="1">
    <source>
        <dbReference type="EMBL" id="NKC66772.1"/>
    </source>
</evidence>
<organism evidence="1 2">
    <name type="scientific">Vagococcus fluvialis</name>
    <dbReference type="NCBI Taxonomy" id="2738"/>
    <lineage>
        <taxon>Bacteria</taxon>
        <taxon>Bacillati</taxon>
        <taxon>Bacillota</taxon>
        <taxon>Bacilli</taxon>
        <taxon>Lactobacillales</taxon>
        <taxon>Enterococcaceae</taxon>
        <taxon>Vagococcus</taxon>
    </lineage>
</organism>
<sequence length="64" mass="7286">MKQGLVIDINKKNQNMIAVKEDNGPLLMVTVDDTLGHDLNKLIGKKIKYSRYRDPSGNLRITFL</sequence>
<protein>
    <submittedName>
        <fullName evidence="1">Uncharacterized protein</fullName>
    </submittedName>
</protein>
<evidence type="ECO:0000313" key="2">
    <source>
        <dbReference type="Proteomes" id="UP000521358"/>
    </source>
</evidence>
<proteinExistence type="predicted"/>
<accession>A0A7X6D6L9</accession>
<dbReference type="EMBL" id="JAAVMB010000001">
    <property type="protein sequence ID" value="NKC66772.1"/>
    <property type="molecule type" value="Genomic_DNA"/>
</dbReference>
<dbReference type="RefSeq" id="WP_167806108.1">
    <property type="nucleotide sequence ID" value="NZ_JAAVMB010000001.1"/>
</dbReference>
<name>A0A7X6D6L9_9ENTE</name>
<dbReference type="Proteomes" id="UP000521358">
    <property type="component" value="Unassembled WGS sequence"/>
</dbReference>
<comment type="caution">
    <text evidence="1">The sequence shown here is derived from an EMBL/GenBank/DDBJ whole genome shotgun (WGS) entry which is preliminary data.</text>
</comment>
<gene>
    <name evidence="1" type="ORF">HED35_01600</name>
</gene>
<reference evidence="1 2" key="1">
    <citation type="submission" date="2020-03" db="EMBL/GenBank/DDBJ databases">
        <title>Bacterial samples isolated from urine from healthy bovine heifers (Gyr breed).</title>
        <authorList>
            <person name="Giannattasio-Ferraz S."/>
            <person name="Maskeri L."/>
            <person name="Penido A."/>
            <person name="Barbosa-Stancioli E.F."/>
            <person name="Putonti C."/>
        </authorList>
    </citation>
    <scope>NUCLEOTIDE SEQUENCE [LARGE SCALE GENOMIC DNA]</scope>
    <source>
        <strain evidence="1 2">UFMG-H7</strain>
    </source>
</reference>
<dbReference type="AlphaFoldDB" id="A0A7X6D6L9"/>